<keyword evidence="3" id="KW-1185">Reference proteome</keyword>
<dbReference type="AlphaFoldDB" id="A0A223CW80"/>
<feature type="transmembrane region" description="Helical" evidence="1">
    <location>
        <begin position="110"/>
        <end position="130"/>
    </location>
</feature>
<gene>
    <name evidence="2" type="ORF">CIG75_00420</name>
</gene>
<dbReference type="Pfam" id="PF10067">
    <property type="entry name" value="DUF2306"/>
    <property type="match status" value="1"/>
</dbReference>
<keyword evidence="1" id="KW-0472">Membrane</keyword>
<dbReference type="EMBL" id="CP022657">
    <property type="protein sequence ID" value="ASS73588.1"/>
    <property type="molecule type" value="Genomic_DNA"/>
</dbReference>
<feature type="transmembrane region" description="Helical" evidence="1">
    <location>
        <begin position="142"/>
        <end position="163"/>
    </location>
</feature>
<feature type="transmembrane region" description="Helical" evidence="1">
    <location>
        <begin position="5"/>
        <end position="24"/>
    </location>
</feature>
<evidence type="ECO:0000313" key="3">
    <source>
        <dbReference type="Proteomes" id="UP000214688"/>
    </source>
</evidence>
<accession>A0A223CW80</accession>
<evidence type="ECO:0000256" key="1">
    <source>
        <dbReference type="SAM" id="Phobius"/>
    </source>
</evidence>
<dbReference type="InterPro" id="IPR018750">
    <property type="entry name" value="DUF2306_membrane"/>
</dbReference>
<feature type="transmembrane region" description="Helical" evidence="1">
    <location>
        <begin position="175"/>
        <end position="192"/>
    </location>
</feature>
<protein>
    <recommendedName>
        <fullName evidence="4">DUF2306 domain-containing protein</fullName>
    </recommendedName>
</protein>
<dbReference type="RefSeq" id="WP_094234848.1">
    <property type="nucleotide sequence ID" value="NZ_CP022657.1"/>
</dbReference>
<dbReference type="OrthoDB" id="195502at2"/>
<keyword evidence="1" id="KW-1133">Transmembrane helix</keyword>
<name>A0A223CW80_9BACL</name>
<feature type="transmembrane region" description="Helical" evidence="1">
    <location>
        <begin position="79"/>
        <end position="98"/>
    </location>
</feature>
<evidence type="ECO:0008006" key="4">
    <source>
        <dbReference type="Google" id="ProtNLM"/>
    </source>
</evidence>
<proteinExistence type="predicted"/>
<organism evidence="2 3">
    <name type="scientific">Tumebacillus algifaecis</name>
    <dbReference type="NCBI Taxonomy" id="1214604"/>
    <lineage>
        <taxon>Bacteria</taxon>
        <taxon>Bacillati</taxon>
        <taxon>Bacillota</taxon>
        <taxon>Bacilli</taxon>
        <taxon>Bacillales</taxon>
        <taxon>Alicyclobacillaceae</taxon>
        <taxon>Tumebacillus</taxon>
    </lineage>
</organism>
<dbReference type="Proteomes" id="UP000214688">
    <property type="component" value="Chromosome"/>
</dbReference>
<keyword evidence="1" id="KW-0812">Transmembrane</keyword>
<dbReference type="KEGG" id="tab:CIG75_00420"/>
<feature type="transmembrane region" description="Helical" evidence="1">
    <location>
        <begin position="44"/>
        <end position="67"/>
    </location>
</feature>
<sequence length="198" mass="22695">MRTKLLYVAILLFLLYTFIVYFLVDPHATEFLSHKDQLPRNVSAWLTVLQVHILFASLALVVGALNFSTIKRKSLHRALGMLYVFSVLVTVLTSGYMAPSATGGKASSMVFNLLELVWMALTVTAVVAIIRNRPNQHRKWMIRSYVICFTNFFIHLLAFLLQAGFGLEYPEAYKFSLYGSLVLMVVLSEVWIRRWARR</sequence>
<reference evidence="2 3" key="1">
    <citation type="journal article" date="2015" name="Int. J. Syst. Evol. Microbiol.">
        <title>Tumebacillus algifaecis sp. nov., isolated from decomposing algal scum.</title>
        <authorList>
            <person name="Wu Y.F."/>
            <person name="Zhang B."/>
            <person name="Xing P."/>
            <person name="Wu Q.L."/>
            <person name="Liu S.J."/>
        </authorList>
    </citation>
    <scope>NUCLEOTIDE SEQUENCE [LARGE SCALE GENOMIC DNA]</scope>
    <source>
        <strain evidence="2 3">THMBR28</strain>
    </source>
</reference>
<evidence type="ECO:0000313" key="2">
    <source>
        <dbReference type="EMBL" id="ASS73588.1"/>
    </source>
</evidence>